<dbReference type="EMBL" id="JAMBOP010000012">
    <property type="protein sequence ID" value="MCM3736435.1"/>
    <property type="molecule type" value="Genomic_DNA"/>
</dbReference>
<evidence type="ECO:0000313" key="1">
    <source>
        <dbReference type="EMBL" id="MCM3736435.1"/>
    </source>
</evidence>
<evidence type="ECO:0000313" key="2">
    <source>
        <dbReference type="Proteomes" id="UP001202289"/>
    </source>
</evidence>
<keyword evidence="2" id="KW-1185">Reference proteome</keyword>
<dbReference type="Proteomes" id="UP001202289">
    <property type="component" value="Unassembled WGS sequence"/>
</dbReference>
<accession>A0ACC6A6C4</accession>
<organism evidence="1 2">
    <name type="scientific">Bacillus cytotoxicus</name>
    <dbReference type="NCBI Taxonomy" id="580165"/>
    <lineage>
        <taxon>Bacteria</taxon>
        <taxon>Bacillati</taxon>
        <taxon>Bacillota</taxon>
        <taxon>Bacilli</taxon>
        <taxon>Bacillales</taxon>
        <taxon>Bacillaceae</taxon>
        <taxon>Bacillus</taxon>
        <taxon>Bacillus cereus group</taxon>
    </lineage>
</organism>
<proteinExistence type="predicted"/>
<name>A0ACC6A6C4_9BACI</name>
<reference evidence="1" key="1">
    <citation type="submission" date="2022-05" db="EMBL/GenBank/DDBJ databases">
        <title>Comparative Genomics of Spacecraft Associated Microbes.</title>
        <authorList>
            <person name="Tran M.T."/>
            <person name="Wright A."/>
            <person name="Seuylemezian A."/>
            <person name="Eisen J."/>
            <person name="Coil D."/>
        </authorList>
    </citation>
    <scope>NUCLEOTIDE SEQUENCE</scope>
    <source>
        <strain evidence="1">FAIRING 10M-2.2</strain>
    </source>
</reference>
<protein>
    <submittedName>
        <fullName evidence="1">Uncharacterized protein</fullName>
    </submittedName>
</protein>
<comment type="caution">
    <text evidence="1">The sequence shown here is derived from an EMBL/GenBank/DDBJ whole genome shotgun (WGS) entry which is preliminary data.</text>
</comment>
<sequence>MFKTQYECMTNDCRTVMLGGKCIDGMSCVKCGGPVLSRPYRHGIEDNKHEPKQEPLLQIVLSDIDAAPDVYYKGDKVTGKIRVSFDWATDTDKVLYMTYIHIEHADPDDKRLNTKVIQHNHPLKVKE</sequence>
<gene>
    <name evidence="1" type="ORF">M3215_11525</name>
</gene>